<evidence type="ECO:0000313" key="1">
    <source>
        <dbReference type="EMBL" id="MBB3146330.1"/>
    </source>
</evidence>
<accession>A0A839UBI8</accession>
<keyword evidence="2" id="KW-1185">Reference proteome</keyword>
<reference evidence="1 2" key="1">
    <citation type="submission" date="2020-08" db="EMBL/GenBank/DDBJ databases">
        <title>Genomic Encyclopedia of Type Strains, Phase III (KMG-III): the genomes of soil and plant-associated and newly described type strains.</title>
        <authorList>
            <person name="Whitman W."/>
        </authorList>
    </citation>
    <scope>NUCLEOTIDE SEQUENCE [LARGE SCALE GENOMIC DNA]</scope>
    <source>
        <strain evidence="1 2">CECT 7015</strain>
    </source>
</reference>
<comment type="caution">
    <text evidence="1">The sequence shown here is derived from an EMBL/GenBank/DDBJ whole genome shotgun (WGS) entry which is preliminary data.</text>
</comment>
<gene>
    <name evidence="1" type="ORF">FHS21_002745</name>
</gene>
<organism evidence="1 2">
    <name type="scientific">Phyllobacterium trifolii</name>
    <dbReference type="NCBI Taxonomy" id="300193"/>
    <lineage>
        <taxon>Bacteria</taxon>
        <taxon>Pseudomonadati</taxon>
        <taxon>Pseudomonadota</taxon>
        <taxon>Alphaproteobacteria</taxon>
        <taxon>Hyphomicrobiales</taxon>
        <taxon>Phyllobacteriaceae</taxon>
        <taxon>Phyllobacterium</taxon>
    </lineage>
</organism>
<sequence>MIGSGTDAGSPFSYRTCKRQAEDKTKRLLYPYAKVTNLEACDKCRKHSGANIVVLQSSVIGMESQNQALSSNFPHSMH</sequence>
<dbReference type="Proteomes" id="UP000554520">
    <property type="component" value="Unassembled WGS sequence"/>
</dbReference>
<name>A0A839UBI8_9HYPH</name>
<evidence type="ECO:0000313" key="2">
    <source>
        <dbReference type="Proteomes" id="UP000554520"/>
    </source>
</evidence>
<dbReference type="EMBL" id="JACHXN010000007">
    <property type="protein sequence ID" value="MBB3146330.1"/>
    <property type="molecule type" value="Genomic_DNA"/>
</dbReference>
<proteinExistence type="predicted"/>
<protein>
    <submittedName>
        <fullName evidence="1">Uncharacterized protein</fullName>
    </submittedName>
</protein>
<dbReference type="AlphaFoldDB" id="A0A839UBI8"/>